<sequence length="331" mass="36651">MSELLKGSAAVDEGEIVGVSRLSVVFDSHPNNVSKKIFANARMQARITVLINCIDNNGRDVRPPDAMLKSLKLIHYNGGHDLGSQWTVREVPNQYRHDISGVAGRQRRDASDEDERGVVVERWVSCDQIDETRIAVAITLPNGRVAKSNNPHSLMGGSDSSVTLEAIAPVRYGAEYFRLEKVAGPAGVGHKIYKWYLGLRVGASNIPLQDWMTNDIDVFRGQPFYCDPWTGNVINSPLYVVGTLIHAGTQLTHVWLPTDSAGHSGRFRQDYIVNVNDRPGELTLVQGLSGWGDRSCPVKKNPCFITVIDAFGTEHALHIFVNEYEQGFELK</sequence>
<evidence type="ECO:0000313" key="2">
    <source>
        <dbReference type="Proteomes" id="UP000215788"/>
    </source>
</evidence>
<proteinExistence type="predicted"/>
<organism evidence="1 2">
    <name type="scientific">Pseudomonas lundensis</name>
    <dbReference type="NCBI Taxonomy" id="86185"/>
    <lineage>
        <taxon>Bacteria</taxon>
        <taxon>Pseudomonadati</taxon>
        <taxon>Pseudomonadota</taxon>
        <taxon>Gammaproteobacteria</taxon>
        <taxon>Pseudomonadales</taxon>
        <taxon>Pseudomonadaceae</taxon>
        <taxon>Pseudomonas</taxon>
    </lineage>
</organism>
<accession>A0A266NF57</accession>
<comment type="caution">
    <text evidence="1">The sequence shown here is derived from an EMBL/GenBank/DDBJ whole genome shotgun (WGS) entry which is preliminary data.</text>
</comment>
<dbReference type="Proteomes" id="UP000215788">
    <property type="component" value="Unassembled WGS sequence"/>
</dbReference>
<dbReference type="EMBL" id="NQKI01000002">
    <property type="protein sequence ID" value="OZY61060.1"/>
    <property type="molecule type" value="Genomic_DNA"/>
</dbReference>
<dbReference type="AlphaFoldDB" id="A0A266NF57"/>
<evidence type="ECO:0000313" key="1">
    <source>
        <dbReference type="EMBL" id="OZY61060.1"/>
    </source>
</evidence>
<dbReference type="RefSeq" id="WP_094991950.1">
    <property type="nucleotide sequence ID" value="NZ_NQKI01000002.1"/>
</dbReference>
<name>A0A266NF57_9PSED</name>
<dbReference type="OrthoDB" id="7032264at2"/>
<reference evidence="1 2" key="1">
    <citation type="submission" date="2017-08" db="EMBL/GenBank/DDBJ databases">
        <title>Genomic and metabolic characterisation of spoilage-associated Pseudomonas species.</title>
        <authorList>
            <person name="Stanborough T."/>
            <person name="Fegan N."/>
            <person name="Powell S.M."/>
            <person name="Singh T."/>
            <person name="Tamplin M.L."/>
            <person name="Chandry P.S."/>
        </authorList>
    </citation>
    <scope>NUCLEOTIDE SEQUENCE [LARGE SCALE GENOMIC DNA]</scope>
    <source>
        <strain evidence="1 2">L1802</strain>
    </source>
</reference>
<protein>
    <submittedName>
        <fullName evidence="1">Uncharacterized protein</fullName>
    </submittedName>
</protein>
<gene>
    <name evidence="1" type="ORF">CJF39_02115</name>
</gene>